<organism evidence="2 3">
    <name type="scientific">Panicum hallii var. hallii</name>
    <dbReference type="NCBI Taxonomy" id="1504633"/>
    <lineage>
        <taxon>Eukaryota</taxon>
        <taxon>Viridiplantae</taxon>
        <taxon>Streptophyta</taxon>
        <taxon>Embryophyta</taxon>
        <taxon>Tracheophyta</taxon>
        <taxon>Spermatophyta</taxon>
        <taxon>Magnoliopsida</taxon>
        <taxon>Liliopsida</taxon>
        <taxon>Poales</taxon>
        <taxon>Poaceae</taxon>
        <taxon>PACMAD clade</taxon>
        <taxon>Panicoideae</taxon>
        <taxon>Panicodae</taxon>
        <taxon>Paniceae</taxon>
        <taxon>Panicinae</taxon>
        <taxon>Panicum</taxon>
        <taxon>Panicum sect. Panicum</taxon>
    </lineage>
</organism>
<dbReference type="AlphaFoldDB" id="A0A2T7DA86"/>
<feature type="compositionally biased region" description="Low complexity" evidence="1">
    <location>
        <begin position="72"/>
        <end position="82"/>
    </location>
</feature>
<dbReference type="Proteomes" id="UP000244336">
    <property type="component" value="Chromosome 6"/>
</dbReference>
<reference evidence="2 3" key="1">
    <citation type="submission" date="2018-04" db="EMBL/GenBank/DDBJ databases">
        <title>WGS assembly of Panicum hallii var. hallii HAL2.</title>
        <authorList>
            <person name="Lovell J."/>
            <person name="Jenkins J."/>
            <person name="Lowry D."/>
            <person name="Mamidi S."/>
            <person name="Sreedasyam A."/>
            <person name="Weng X."/>
            <person name="Barry K."/>
            <person name="Bonette J."/>
            <person name="Campitelli B."/>
            <person name="Daum C."/>
            <person name="Gordon S."/>
            <person name="Gould B."/>
            <person name="Lipzen A."/>
            <person name="MacQueen A."/>
            <person name="Palacio-Mejia J."/>
            <person name="Plott C."/>
            <person name="Shakirov E."/>
            <person name="Shu S."/>
            <person name="Yoshinaga Y."/>
            <person name="Zane M."/>
            <person name="Rokhsar D."/>
            <person name="Grimwood J."/>
            <person name="Schmutz J."/>
            <person name="Juenger T."/>
        </authorList>
    </citation>
    <scope>NUCLEOTIDE SEQUENCE [LARGE SCALE GENOMIC DNA]</scope>
    <source>
        <strain evidence="3">cv. HAL2</strain>
    </source>
</reference>
<dbReference type="Gramene" id="PUZ52496">
    <property type="protein sequence ID" value="PUZ52496"/>
    <property type="gene ID" value="GQ55_6G274800"/>
</dbReference>
<evidence type="ECO:0000313" key="2">
    <source>
        <dbReference type="EMBL" id="PUZ52496.1"/>
    </source>
</evidence>
<gene>
    <name evidence="2" type="ORF">GQ55_6G274800</name>
</gene>
<evidence type="ECO:0000313" key="3">
    <source>
        <dbReference type="Proteomes" id="UP000244336"/>
    </source>
</evidence>
<name>A0A2T7DA86_9POAL</name>
<proteinExistence type="predicted"/>
<evidence type="ECO:0000256" key="1">
    <source>
        <dbReference type="SAM" id="MobiDB-lite"/>
    </source>
</evidence>
<accession>A0A2T7DA86</accession>
<dbReference type="EMBL" id="CM009754">
    <property type="protein sequence ID" value="PUZ52496.1"/>
    <property type="molecule type" value="Genomic_DNA"/>
</dbReference>
<feature type="region of interest" description="Disordered" evidence="1">
    <location>
        <begin position="48"/>
        <end position="97"/>
    </location>
</feature>
<keyword evidence="3" id="KW-1185">Reference proteome</keyword>
<protein>
    <submittedName>
        <fullName evidence="2">Uncharacterized protein</fullName>
    </submittedName>
</protein>
<sequence>MLRYAQDGTGDVWLRHLRRRSSGSFSSVAGRPATAPLRSKCFRIGKAQRSLTGGPEQSSWSLELSSTRRHSAVSSVRGSSGTSPPPSSSPASCASKA</sequence>
<feature type="compositionally biased region" description="Polar residues" evidence="1">
    <location>
        <begin position="49"/>
        <end position="65"/>
    </location>
</feature>